<organism evidence="4">
    <name type="scientific">Haemonchus placei</name>
    <name type="common">Barber's pole worm</name>
    <dbReference type="NCBI Taxonomy" id="6290"/>
    <lineage>
        <taxon>Eukaryota</taxon>
        <taxon>Metazoa</taxon>
        <taxon>Ecdysozoa</taxon>
        <taxon>Nematoda</taxon>
        <taxon>Chromadorea</taxon>
        <taxon>Rhabditida</taxon>
        <taxon>Rhabditina</taxon>
        <taxon>Rhabditomorpha</taxon>
        <taxon>Strongyloidea</taxon>
        <taxon>Trichostrongylidae</taxon>
        <taxon>Haemonchus</taxon>
    </lineage>
</organism>
<evidence type="ECO:0000313" key="2">
    <source>
        <dbReference type="EMBL" id="VDO42385.1"/>
    </source>
</evidence>
<dbReference type="STRING" id="6290.A0A0N4WJQ9"/>
<dbReference type="WBParaSite" id="HPLM_0001126501-mRNA-1">
    <property type="protein sequence ID" value="HPLM_0001126501-mRNA-1"/>
    <property type="gene ID" value="HPLM_0001126501"/>
</dbReference>
<sequence length="205" mass="21783">MANQLSQTQCLTQAATLTPLSTFGPPLTGAFHQSLQSPTMAAACYYGSSQSLMPNQTAHMNYPSLNTTSPSTDSLFSVSTSLNSLPSECPPRRSDLDLKMETPDGDETDDFFDLEKHQKARSASFGGSTPYSTQLEIARHGLFAPSLDTIGSVASGIPTLVLQNTVRHLGTASGPQAPPTKAATFVISQCLILPFDSDVPWQAVS</sequence>
<name>A0A0N4WJQ9_HAEPC</name>
<dbReference type="AlphaFoldDB" id="A0A0N4WJQ9"/>
<evidence type="ECO:0000313" key="4">
    <source>
        <dbReference type="WBParaSite" id="HPLM_0001126501-mRNA-1"/>
    </source>
</evidence>
<evidence type="ECO:0000313" key="3">
    <source>
        <dbReference type="Proteomes" id="UP000268014"/>
    </source>
</evidence>
<evidence type="ECO:0000256" key="1">
    <source>
        <dbReference type="SAM" id="MobiDB-lite"/>
    </source>
</evidence>
<accession>A0A0N4WJQ9</accession>
<feature type="compositionally biased region" description="Basic and acidic residues" evidence="1">
    <location>
        <begin position="90"/>
        <end position="102"/>
    </location>
</feature>
<protein>
    <submittedName>
        <fullName evidence="2 4">Uncharacterized protein</fullName>
    </submittedName>
</protein>
<gene>
    <name evidence="2" type="ORF">HPLM_LOCUS11257</name>
</gene>
<dbReference type="EMBL" id="UZAF01017511">
    <property type="protein sequence ID" value="VDO42385.1"/>
    <property type="molecule type" value="Genomic_DNA"/>
</dbReference>
<keyword evidence="3" id="KW-1185">Reference proteome</keyword>
<dbReference type="OrthoDB" id="5840864at2759"/>
<proteinExistence type="predicted"/>
<reference evidence="4" key="1">
    <citation type="submission" date="2017-02" db="UniProtKB">
        <authorList>
            <consortium name="WormBaseParasite"/>
        </authorList>
    </citation>
    <scope>IDENTIFICATION</scope>
</reference>
<reference evidence="2 3" key="2">
    <citation type="submission" date="2018-11" db="EMBL/GenBank/DDBJ databases">
        <authorList>
            <consortium name="Pathogen Informatics"/>
        </authorList>
    </citation>
    <scope>NUCLEOTIDE SEQUENCE [LARGE SCALE GENOMIC DNA]</scope>
    <source>
        <strain evidence="2 3">MHpl1</strain>
    </source>
</reference>
<feature type="region of interest" description="Disordered" evidence="1">
    <location>
        <begin position="80"/>
        <end position="107"/>
    </location>
</feature>
<dbReference type="Proteomes" id="UP000268014">
    <property type="component" value="Unassembled WGS sequence"/>
</dbReference>